<evidence type="ECO:0000259" key="7">
    <source>
        <dbReference type="PROSITE" id="PS51462"/>
    </source>
</evidence>
<dbReference type="PANTHER" id="PTHR43758">
    <property type="entry name" value="7,8-DIHYDRO-8-OXOGUANINE TRIPHOSPHATASE"/>
    <property type="match status" value="1"/>
</dbReference>
<dbReference type="SUPFAM" id="SSF55811">
    <property type="entry name" value="Nudix"/>
    <property type="match status" value="1"/>
</dbReference>
<dbReference type="GO" id="GO:0008413">
    <property type="term" value="F:8-oxo-7,8-dihydroguanosine triphosphate pyrophosphatase activity"/>
    <property type="evidence" value="ECO:0007669"/>
    <property type="project" value="TreeGrafter"/>
</dbReference>
<dbReference type="PANTHER" id="PTHR43758:SF2">
    <property type="entry name" value="OXIDIZED PURINE NUCLEOSIDE TRIPHOSPHATE HYDROLASE"/>
    <property type="match status" value="1"/>
</dbReference>
<feature type="domain" description="Nudix hydrolase" evidence="7">
    <location>
        <begin position="1"/>
        <end position="155"/>
    </location>
</feature>
<comment type="cofactor">
    <cofactor evidence="1">
        <name>Mg(2+)</name>
        <dbReference type="ChEBI" id="CHEBI:18420"/>
    </cofactor>
</comment>
<evidence type="ECO:0000256" key="1">
    <source>
        <dbReference type="ARBA" id="ARBA00001946"/>
    </source>
</evidence>
<organism evidence="8 9">
    <name type="scientific">Opisthorchis viverrini</name>
    <name type="common">Southeast Asian liver fluke</name>
    <dbReference type="NCBI Taxonomy" id="6198"/>
    <lineage>
        <taxon>Eukaryota</taxon>
        <taxon>Metazoa</taxon>
        <taxon>Spiralia</taxon>
        <taxon>Lophotrochozoa</taxon>
        <taxon>Platyhelminthes</taxon>
        <taxon>Trematoda</taxon>
        <taxon>Digenea</taxon>
        <taxon>Opisthorchiida</taxon>
        <taxon>Opisthorchiata</taxon>
        <taxon>Opisthorchiidae</taxon>
        <taxon>Opisthorchis</taxon>
    </lineage>
</organism>
<accession>A0A1S8WYM4</accession>
<dbReference type="Gene3D" id="3.90.79.10">
    <property type="entry name" value="Nucleoside Triphosphate Pyrophosphohydrolase"/>
    <property type="match status" value="1"/>
</dbReference>
<feature type="non-terminal residue" evidence="8">
    <location>
        <position position="318"/>
    </location>
</feature>
<dbReference type="GO" id="GO:0042262">
    <property type="term" value="P:DNA protection"/>
    <property type="evidence" value="ECO:0007669"/>
    <property type="project" value="TreeGrafter"/>
</dbReference>
<dbReference type="InterPro" id="IPR015797">
    <property type="entry name" value="NUDIX_hydrolase-like_dom_sf"/>
</dbReference>
<keyword evidence="3" id="KW-0479">Metal-binding</keyword>
<dbReference type="Proteomes" id="UP000243686">
    <property type="component" value="Unassembled WGS sequence"/>
</dbReference>
<evidence type="ECO:0000256" key="4">
    <source>
        <dbReference type="ARBA" id="ARBA00022801"/>
    </source>
</evidence>
<feature type="region of interest" description="Disordered" evidence="6">
    <location>
        <begin position="282"/>
        <end position="318"/>
    </location>
</feature>
<evidence type="ECO:0000313" key="9">
    <source>
        <dbReference type="Proteomes" id="UP000243686"/>
    </source>
</evidence>
<dbReference type="PROSITE" id="PS51462">
    <property type="entry name" value="NUDIX"/>
    <property type="match status" value="1"/>
</dbReference>
<dbReference type="EMBL" id="KV893253">
    <property type="protein sequence ID" value="OON19506.1"/>
    <property type="molecule type" value="Genomic_DNA"/>
</dbReference>
<dbReference type="InterPro" id="IPR000086">
    <property type="entry name" value="NUDIX_hydrolase_dom"/>
</dbReference>
<gene>
    <name evidence="8" type="ORF">X801_04626</name>
</gene>
<sequence>MVVVYNQWDPNHPPQVMKNGQLVSFNHTNSPTRWLLLGLKQRGFGQGRWNGFGGKVHSGDSSPKAAALRELKEESGLDVSDENIEEIARLWFTFTENDEVHVFMCPDWQPLNSTTGQIQWPTDTDEMHPSWFPIGALVDRSDDSSTFSLDISSIPFNNMWPDDRLWLPKALLGTHFAGWLHFTRMSQPSKASRPDLLADCSGSTNALQIDPYEVPAYRLEFFSPSDGTKHNGVIEAEENDTPKFSIQSLVQRLNLDSDDELRHWMSSKSRIGPWMSELLSEGQIEVPETEFSSELTNTSDHGDGKNRKSRRDHAGTVP</sequence>
<keyword evidence="5" id="KW-0460">Magnesium</keyword>
<keyword evidence="4 8" id="KW-0378">Hydrolase</keyword>
<reference evidence="8 9" key="1">
    <citation type="submission" date="2015-03" db="EMBL/GenBank/DDBJ databases">
        <title>Draft genome of the nematode, Opisthorchis viverrini.</title>
        <authorList>
            <person name="Mitreva M."/>
        </authorList>
    </citation>
    <scope>NUCLEOTIDE SEQUENCE [LARGE SCALE GENOMIC DNA]</scope>
    <source>
        <strain evidence="8">Khon Kaen</strain>
    </source>
</reference>
<keyword evidence="9" id="KW-1185">Reference proteome</keyword>
<evidence type="ECO:0000256" key="3">
    <source>
        <dbReference type="ARBA" id="ARBA00022723"/>
    </source>
</evidence>
<dbReference type="AlphaFoldDB" id="A0A1S8WYM4"/>
<dbReference type="GO" id="GO:0005737">
    <property type="term" value="C:cytoplasm"/>
    <property type="evidence" value="ECO:0007669"/>
    <property type="project" value="TreeGrafter"/>
</dbReference>
<evidence type="ECO:0000256" key="2">
    <source>
        <dbReference type="ARBA" id="ARBA00005582"/>
    </source>
</evidence>
<evidence type="ECO:0000256" key="5">
    <source>
        <dbReference type="ARBA" id="ARBA00022842"/>
    </source>
</evidence>
<dbReference type="GO" id="GO:0046872">
    <property type="term" value="F:metal ion binding"/>
    <property type="evidence" value="ECO:0007669"/>
    <property type="project" value="UniProtKB-KW"/>
</dbReference>
<feature type="compositionally biased region" description="Polar residues" evidence="6">
    <location>
        <begin position="290"/>
        <end position="299"/>
    </location>
</feature>
<proteinExistence type="inferred from homology"/>
<evidence type="ECO:0000256" key="6">
    <source>
        <dbReference type="SAM" id="MobiDB-lite"/>
    </source>
</evidence>
<dbReference type="Pfam" id="PF00293">
    <property type="entry name" value="NUDIX"/>
    <property type="match status" value="1"/>
</dbReference>
<protein>
    <submittedName>
        <fullName evidence="8">Hydrolase, NUDIX family</fullName>
    </submittedName>
</protein>
<name>A0A1S8WYM4_OPIVI</name>
<comment type="similarity">
    <text evidence="2">Belongs to the Nudix hydrolase family.</text>
</comment>
<dbReference type="CDD" id="cd03427">
    <property type="entry name" value="NUDIX_MTH1_Nudt1"/>
    <property type="match status" value="1"/>
</dbReference>
<evidence type="ECO:0000313" key="8">
    <source>
        <dbReference type="EMBL" id="OON19506.1"/>
    </source>
</evidence>